<dbReference type="OrthoDB" id="9785230at2"/>
<sequence>MSVATVTSKIKEVLSQGSEPHLMTGEQYKESLRDGRRVIDSQGSEVADVPTHPALKRGVENLAKIYDMQFDPATKDIATFISPEDGKRYSTNWLVPKTKEDYKIRREMLKLSTYSTLGVFGRPNDYGSMMAMGFLSIIDKIEKENPEYADNVRKFVEFSQKHNITSADLIPDVQTDKNLPASEKKGTLRVVEERPDGIVLSGAKPVGSAGVQGHFATVSTATSANLELEAALWCAVPMNSPGITLVLREPVTAPDSSFEDHPIDSQGEETDNMILFDNVFLPREYVFSLRNLKMLGLYRESGSLFHWHILGRLMYRSEILVGAVQTIVDVLGTSSFQGVRDAVAEVITYSSTLKAAIIAAEEQSEMWNGVLVPSTRFLTAGRLYSIENYPRIMHILRDLSGQGLISRFPGKVWDHPEIGAKLEEYLPGAGVSARDKNKFFNFIWDLTSSSHASRVGLFENLNATNAPVIRSELYRSYERTEQTNFVRDYLGLPRANGEIKPLYKHDLR</sequence>
<dbReference type="Gene3D" id="2.40.110.10">
    <property type="entry name" value="Butyryl-CoA Dehydrogenase, subunit A, domain 2"/>
    <property type="match status" value="1"/>
</dbReference>
<name>A0A433HPA4_9BACI</name>
<dbReference type="SUPFAM" id="SSF56645">
    <property type="entry name" value="Acyl-CoA dehydrogenase NM domain-like"/>
    <property type="match status" value="1"/>
</dbReference>
<dbReference type="EMBL" id="RYZZ01000007">
    <property type="protein sequence ID" value="RUQ30161.1"/>
    <property type="molecule type" value="Genomic_DNA"/>
</dbReference>
<keyword evidence="3" id="KW-0560">Oxidoreductase</keyword>
<dbReference type="InterPro" id="IPR036250">
    <property type="entry name" value="AcylCo_DH-like_C"/>
</dbReference>
<dbReference type="PANTHER" id="PTHR36117">
    <property type="entry name" value="4-HYDROXYPHENYLACETATE 3-MONOOXYGENASE-RELATED"/>
    <property type="match status" value="1"/>
</dbReference>
<dbReference type="RefSeq" id="WP_126864183.1">
    <property type="nucleotide sequence ID" value="NZ_JAUSTX010000001.1"/>
</dbReference>
<dbReference type="Gene3D" id="1.20.140.10">
    <property type="entry name" value="Butyryl-CoA Dehydrogenase, subunit A, domain 3"/>
    <property type="match status" value="1"/>
</dbReference>
<keyword evidence="1" id="KW-0285">Flavoprotein</keyword>
<evidence type="ECO:0000259" key="5">
    <source>
        <dbReference type="Pfam" id="PF11794"/>
    </source>
</evidence>
<dbReference type="Gene3D" id="1.10.3140.10">
    <property type="entry name" value="4-hydroxybutyryl-coa dehydratase, domain 1"/>
    <property type="match status" value="1"/>
</dbReference>
<dbReference type="InterPro" id="IPR046373">
    <property type="entry name" value="Acyl-CoA_Oxase/DH_mid-dom_sf"/>
</dbReference>
<dbReference type="Proteomes" id="UP000267430">
    <property type="component" value="Unassembled WGS sequence"/>
</dbReference>
<dbReference type="Pfam" id="PF03241">
    <property type="entry name" value="HpaB"/>
    <property type="match status" value="1"/>
</dbReference>
<dbReference type="Pfam" id="PF11794">
    <property type="entry name" value="HpaB_N"/>
    <property type="match status" value="1"/>
</dbReference>
<gene>
    <name evidence="6" type="ORF">ELQ35_07380</name>
</gene>
<keyword evidence="7" id="KW-1185">Reference proteome</keyword>
<dbReference type="SUPFAM" id="SSF47203">
    <property type="entry name" value="Acyl-CoA dehydrogenase C-terminal domain-like"/>
    <property type="match status" value="1"/>
</dbReference>
<feature type="domain" description="HpaB/PvcC/4-BUDH N-terminal" evidence="5">
    <location>
        <begin position="24"/>
        <end position="287"/>
    </location>
</feature>
<dbReference type="GO" id="GO:0016627">
    <property type="term" value="F:oxidoreductase activity, acting on the CH-CH group of donors"/>
    <property type="evidence" value="ECO:0007669"/>
    <property type="project" value="InterPro"/>
</dbReference>
<evidence type="ECO:0000259" key="4">
    <source>
        <dbReference type="Pfam" id="PF03241"/>
    </source>
</evidence>
<evidence type="ECO:0000256" key="3">
    <source>
        <dbReference type="ARBA" id="ARBA00023002"/>
    </source>
</evidence>
<proteinExistence type="predicted"/>
<evidence type="ECO:0000313" key="6">
    <source>
        <dbReference type="EMBL" id="RUQ30161.1"/>
    </source>
</evidence>
<feature type="domain" description="HpaB/PvcC/4-BUDH C-terminal" evidence="4">
    <location>
        <begin position="301"/>
        <end position="490"/>
    </location>
</feature>
<dbReference type="InterPro" id="IPR024674">
    <property type="entry name" value="HpaB/PvcC/4-BUDH_N"/>
</dbReference>
<dbReference type="AlphaFoldDB" id="A0A433HPA4"/>
<reference evidence="6 7" key="1">
    <citation type="submission" date="2018-12" db="EMBL/GenBank/DDBJ databases">
        <title>Bacillus chawlae sp. nov., Bacillus glennii sp. nov., and Bacillus saganii sp. nov. Isolated from the Vehicle Assembly Building at Kennedy Space Center where the Viking Spacecraft were Assembled.</title>
        <authorList>
            <person name="Seuylemezian A."/>
            <person name="Vaishampayan P."/>
        </authorList>
    </citation>
    <scope>NUCLEOTIDE SEQUENCE [LARGE SCALE GENOMIC DNA]</scope>
    <source>
        <strain evidence="6 7">L5</strain>
    </source>
</reference>
<evidence type="ECO:0000256" key="1">
    <source>
        <dbReference type="ARBA" id="ARBA00022630"/>
    </source>
</evidence>
<dbReference type="PANTHER" id="PTHR36117:SF3">
    <property type="entry name" value="4-HYDROXYPHENYLACETATE 3-MONOOXYGENASE-RELATED"/>
    <property type="match status" value="1"/>
</dbReference>
<dbReference type="GO" id="GO:0004497">
    <property type="term" value="F:monooxygenase activity"/>
    <property type="evidence" value="ECO:0007669"/>
    <property type="project" value="UniProtKB-KW"/>
</dbReference>
<dbReference type="InterPro" id="IPR009100">
    <property type="entry name" value="AcylCoA_DH/oxidase_NM_dom_sf"/>
</dbReference>
<accession>A0A433HPA4</accession>
<dbReference type="InterPro" id="IPR004925">
    <property type="entry name" value="HpaB/PvcC/4-BUDH"/>
</dbReference>
<evidence type="ECO:0000313" key="7">
    <source>
        <dbReference type="Proteomes" id="UP000267430"/>
    </source>
</evidence>
<protein>
    <submittedName>
        <fullName evidence="6">4-hydroxyphenylacetate 3-monooxygenase</fullName>
    </submittedName>
</protein>
<comment type="caution">
    <text evidence="6">The sequence shown here is derived from an EMBL/GenBank/DDBJ whole genome shotgun (WGS) entry which is preliminary data.</text>
</comment>
<dbReference type="InterPro" id="IPR024719">
    <property type="entry name" value="HpaB/PvcC/4-BUDH_C"/>
</dbReference>
<keyword evidence="2" id="KW-0274">FAD</keyword>
<evidence type="ECO:0000256" key="2">
    <source>
        <dbReference type="ARBA" id="ARBA00022827"/>
    </source>
</evidence>
<keyword evidence="6" id="KW-0503">Monooxygenase</keyword>
<organism evidence="6 7">
    <name type="scientific">Peribacillus cavernae</name>
    <dbReference type="NCBI Taxonomy" id="1674310"/>
    <lineage>
        <taxon>Bacteria</taxon>
        <taxon>Bacillati</taxon>
        <taxon>Bacillota</taxon>
        <taxon>Bacilli</taxon>
        <taxon>Bacillales</taxon>
        <taxon>Bacillaceae</taxon>
        <taxon>Peribacillus</taxon>
    </lineage>
</organism>